<feature type="compositionally biased region" description="Acidic residues" evidence="6">
    <location>
        <begin position="194"/>
        <end position="203"/>
    </location>
</feature>
<sequence length="366" mass="39850">MNLTVRTLDQKTFTIEVEPTTKVAQIKTMLQEQKGYPVDCQKIIFSGKILADETSVEECQFEEKSFIVVMVSKPKKAAPSTSQPAPAEAPKAEPVPAPAATEAPAPASTQPEAQTSASASEEPAAAQGSFDHTGMAIGSEYESSIQNLMELGFDREQVIKAMRASFNNPDRAADYLFNGIPSGLDEHEAQADESQADMDESQPEGDILAADSQHSDPNSSADMSNLFLAAQERASANAPNQAEAIARLAELRNSPQFQQFRAAIQQNPSLLQPLLAQIGRSNPEFLSLINSNQSAFLDLLSGDMDGQDFGDEEGQQYIQVTPEEKEAIDRLESLGFERSVVIQAYFACDKNEELTANFLFEHGHEE</sequence>
<feature type="domain" description="UBA" evidence="7">
    <location>
        <begin position="139"/>
        <end position="179"/>
    </location>
</feature>
<protein>
    <recommendedName>
        <fullName evidence="5">UV excision repair protein RAD23</fullName>
    </recommendedName>
</protein>
<dbReference type="GO" id="GO:0070628">
    <property type="term" value="F:proteasome binding"/>
    <property type="evidence" value="ECO:0007669"/>
    <property type="project" value="TreeGrafter"/>
</dbReference>
<dbReference type="Pfam" id="PF09280">
    <property type="entry name" value="XPC-binding"/>
    <property type="match status" value="1"/>
</dbReference>
<dbReference type="Gene3D" id="1.10.10.540">
    <property type="entry name" value="XPC-binding domain"/>
    <property type="match status" value="1"/>
</dbReference>
<dbReference type="NCBIfam" id="TIGR00601">
    <property type="entry name" value="rad23"/>
    <property type="match status" value="1"/>
</dbReference>
<name>A0A137NUY3_CONC2</name>
<organism evidence="9 10">
    <name type="scientific">Conidiobolus coronatus (strain ATCC 28846 / CBS 209.66 / NRRL 28638)</name>
    <name type="common">Delacroixia coronata</name>
    <dbReference type="NCBI Taxonomy" id="796925"/>
    <lineage>
        <taxon>Eukaryota</taxon>
        <taxon>Fungi</taxon>
        <taxon>Fungi incertae sedis</taxon>
        <taxon>Zoopagomycota</taxon>
        <taxon>Entomophthoromycotina</taxon>
        <taxon>Entomophthoromycetes</taxon>
        <taxon>Entomophthorales</taxon>
        <taxon>Ancylistaceae</taxon>
        <taxon>Conidiobolus</taxon>
    </lineage>
</organism>
<dbReference type="OMA" id="PHMLEPI"/>
<gene>
    <name evidence="9" type="ORF">CONCODRAFT_20144</name>
</gene>
<dbReference type="Pfam" id="PF00240">
    <property type="entry name" value="ubiquitin"/>
    <property type="match status" value="1"/>
</dbReference>
<evidence type="ECO:0000256" key="4">
    <source>
        <dbReference type="ARBA" id="ARBA00023242"/>
    </source>
</evidence>
<dbReference type="FunFam" id="1.10.8.10:FF:000002">
    <property type="entry name" value="UV excision repair protein RAD23 homolog"/>
    <property type="match status" value="1"/>
</dbReference>
<dbReference type="Pfam" id="PF00627">
    <property type="entry name" value="UBA"/>
    <property type="match status" value="2"/>
</dbReference>
<dbReference type="InterPro" id="IPR004806">
    <property type="entry name" value="Rad23"/>
</dbReference>
<feature type="region of interest" description="Disordered" evidence="6">
    <location>
        <begin position="77"/>
        <end position="127"/>
    </location>
</feature>
<dbReference type="STRING" id="796925.A0A137NUY3"/>
<dbReference type="InterPro" id="IPR015940">
    <property type="entry name" value="UBA"/>
</dbReference>
<evidence type="ECO:0000256" key="6">
    <source>
        <dbReference type="SAM" id="MobiDB-lite"/>
    </source>
</evidence>
<dbReference type="PROSITE" id="PS50053">
    <property type="entry name" value="UBIQUITIN_2"/>
    <property type="match status" value="1"/>
</dbReference>
<dbReference type="InterPro" id="IPR036353">
    <property type="entry name" value="XPC-bd_sf"/>
</dbReference>
<keyword evidence="10" id="KW-1185">Reference proteome</keyword>
<dbReference type="PRINTS" id="PR01839">
    <property type="entry name" value="RAD23PROTEIN"/>
</dbReference>
<keyword evidence="4 5" id="KW-0539">Nucleus</keyword>
<dbReference type="GO" id="GO:0005654">
    <property type="term" value="C:nucleoplasm"/>
    <property type="evidence" value="ECO:0007669"/>
    <property type="project" value="TreeGrafter"/>
</dbReference>
<dbReference type="SMART" id="SM00213">
    <property type="entry name" value="UBQ"/>
    <property type="match status" value="1"/>
</dbReference>
<dbReference type="FunFam" id="3.10.20.90:FF:000254">
    <property type="entry name" value="UV excision repair protein Rad23"/>
    <property type="match status" value="1"/>
</dbReference>
<dbReference type="GO" id="GO:0003684">
    <property type="term" value="F:damaged DNA binding"/>
    <property type="evidence" value="ECO:0007669"/>
    <property type="project" value="UniProtKB-UniRule"/>
</dbReference>
<dbReference type="GO" id="GO:0043130">
    <property type="term" value="F:ubiquitin binding"/>
    <property type="evidence" value="ECO:0007669"/>
    <property type="project" value="UniProtKB-UniRule"/>
</dbReference>
<dbReference type="SMART" id="SM00727">
    <property type="entry name" value="STI1"/>
    <property type="match status" value="1"/>
</dbReference>
<dbReference type="SMART" id="SM00165">
    <property type="entry name" value="UBA"/>
    <property type="match status" value="2"/>
</dbReference>
<dbReference type="CDD" id="cd14280">
    <property type="entry name" value="UBA1_Rad23_like"/>
    <property type="match status" value="1"/>
</dbReference>
<dbReference type="AlphaFoldDB" id="A0A137NUY3"/>
<comment type="similarity">
    <text evidence="5">Belongs to the RAD23 family.</text>
</comment>
<dbReference type="InterPro" id="IPR015360">
    <property type="entry name" value="XPC-bd"/>
</dbReference>
<dbReference type="CDD" id="cd01805">
    <property type="entry name" value="Ubl_Rad23"/>
    <property type="match status" value="1"/>
</dbReference>
<dbReference type="InterPro" id="IPR009060">
    <property type="entry name" value="UBA-like_sf"/>
</dbReference>
<feature type="region of interest" description="Disordered" evidence="6">
    <location>
        <begin position="188"/>
        <end position="222"/>
    </location>
</feature>
<dbReference type="InterPro" id="IPR029071">
    <property type="entry name" value="Ubiquitin-like_domsf"/>
</dbReference>
<dbReference type="Proteomes" id="UP000070444">
    <property type="component" value="Unassembled WGS sequence"/>
</dbReference>
<dbReference type="Gene3D" id="1.10.8.10">
    <property type="entry name" value="DNA helicase RuvA subunit, C-terminal domain"/>
    <property type="match status" value="2"/>
</dbReference>
<evidence type="ECO:0000256" key="2">
    <source>
        <dbReference type="ARBA" id="ARBA00022763"/>
    </source>
</evidence>
<dbReference type="SUPFAM" id="SSF101238">
    <property type="entry name" value="XPC-binding domain"/>
    <property type="match status" value="1"/>
</dbReference>
<comment type="subcellular location">
    <subcellularLocation>
        <location evidence="5">Nucleus</location>
    </subcellularLocation>
    <subcellularLocation>
        <location evidence="5">Cytoplasm</location>
    </subcellularLocation>
</comment>
<evidence type="ECO:0000256" key="1">
    <source>
        <dbReference type="ARBA" id="ARBA00022737"/>
    </source>
</evidence>
<dbReference type="Gene3D" id="3.10.20.90">
    <property type="entry name" value="Phosphatidylinositol 3-kinase Catalytic Subunit, Chain A, domain 1"/>
    <property type="match status" value="1"/>
</dbReference>
<evidence type="ECO:0000313" key="10">
    <source>
        <dbReference type="Proteomes" id="UP000070444"/>
    </source>
</evidence>
<evidence type="ECO:0000259" key="8">
    <source>
        <dbReference type="PROSITE" id="PS50053"/>
    </source>
</evidence>
<dbReference type="FunFam" id="1.10.8.10:FF:000003">
    <property type="entry name" value="UV excision repair protein RAD23 homolog"/>
    <property type="match status" value="1"/>
</dbReference>
<dbReference type="InterPro" id="IPR000626">
    <property type="entry name" value="Ubiquitin-like_dom"/>
</dbReference>
<feature type="domain" description="Ubiquitin-like" evidence="8">
    <location>
        <begin position="1"/>
        <end position="76"/>
    </location>
</feature>
<dbReference type="SUPFAM" id="SSF54236">
    <property type="entry name" value="Ubiquitin-like"/>
    <property type="match status" value="1"/>
</dbReference>
<dbReference type="SUPFAM" id="SSF46934">
    <property type="entry name" value="UBA-like"/>
    <property type="match status" value="2"/>
</dbReference>
<comment type="function">
    <text evidence="5">Multiubiquitin chain receptor involved in modulation of proteasomal degradation. Involved in nucleotide excision repair.</text>
</comment>
<keyword evidence="1" id="KW-0677">Repeat</keyword>
<dbReference type="PROSITE" id="PS50030">
    <property type="entry name" value="UBA"/>
    <property type="match status" value="2"/>
</dbReference>
<dbReference type="GO" id="GO:0006289">
    <property type="term" value="P:nucleotide-excision repair"/>
    <property type="evidence" value="ECO:0007669"/>
    <property type="project" value="UniProtKB-UniRule"/>
</dbReference>
<evidence type="ECO:0000256" key="5">
    <source>
        <dbReference type="RuleBase" id="RU367049"/>
    </source>
</evidence>
<evidence type="ECO:0000313" key="9">
    <source>
        <dbReference type="EMBL" id="KXN66623.1"/>
    </source>
</evidence>
<keyword evidence="2 5" id="KW-0227">DNA damage</keyword>
<evidence type="ECO:0000256" key="3">
    <source>
        <dbReference type="ARBA" id="ARBA00023204"/>
    </source>
</evidence>
<dbReference type="GO" id="GO:0031593">
    <property type="term" value="F:polyubiquitin modification-dependent protein binding"/>
    <property type="evidence" value="ECO:0007669"/>
    <property type="project" value="UniProtKB-UniRule"/>
</dbReference>
<dbReference type="PANTHER" id="PTHR10621">
    <property type="entry name" value="UV EXCISION REPAIR PROTEIN RAD23"/>
    <property type="match status" value="1"/>
</dbReference>
<accession>A0A137NUY3</accession>
<reference evidence="9 10" key="1">
    <citation type="journal article" date="2015" name="Genome Biol. Evol.">
        <title>Phylogenomic analyses indicate that early fungi evolved digesting cell walls of algal ancestors of land plants.</title>
        <authorList>
            <person name="Chang Y."/>
            <person name="Wang S."/>
            <person name="Sekimoto S."/>
            <person name="Aerts A.L."/>
            <person name="Choi C."/>
            <person name="Clum A."/>
            <person name="LaButti K.M."/>
            <person name="Lindquist E.A."/>
            <person name="Yee Ngan C."/>
            <person name="Ohm R.A."/>
            <person name="Salamov A.A."/>
            <person name="Grigoriev I.V."/>
            <person name="Spatafora J.W."/>
            <person name="Berbee M.L."/>
        </authorList>
    </citation>
    <scope>NUCLEOTIDE SEQUENCE [LARGE SCALE GENOMIC DNA]</scope>
    <source>
        <strain evidence="9 10">NRRL 28638</strain>
    </source>
</reference>
<keyword evidence="3 5" id="KW-0234">DNA repair</keyword>
<dbReference type="EMBL" id="KQ964704">
    <property type="protein sequence ID" value="KXN66623.1"/>
    <property type="molecule type" value="Genomic_DNA"/>
</dbReference>
<dbReference type="PANTHER" id="PTHR10621:SF0">
    <property type="entry name" value="UV EXCISION REPAIR PROTEIN RAD23"/>
    <property type="match status" value="1"/>
</dbReference>
<evidence type="ECO:0000259" key="7">
    <source>
        <dbReference type="PROSITE" id="PS50030"/>
    </source>
</evidence>
<feature type="domain" description="UBA" evidence="7">
    <location>
        <begin position="321"/>
        <end position="362"/>
    </location>
</feature>
<dbReference type="OrthoDB" id="419317at2759"/>
<dbReference type="GO" id="GO:0043161">
    <property type="term" value="P:proteasome-mediated ubiquitin-dependent protein catabolic process"/>
    <property type="evidence" value="ECO:0007669"/>
    <property type="project" value="UniProtKB-UniRule"/>
</dbReference>
<dbReference type="InterPro" id="IPR006636">
    <property type="entry name" value="STI1_HS-bd"/>
</dbReference>
<proteinExistence type="inferred from homology"/>
<dbReference type="GO" id="GO:0005829">
    <property type="term" value="C:cytosol"/>
    <property type="evidence" value="ECO:0007669"/>
    <property type="project" value="TreeGrafter"/>
</dbReference>
<keyword evidence="5" id="KW-0963">Cytoplasm</keyword>
<feature type="compositionally biased region" description="Low complexity" evidence="6">
    <location>
        <begin position="83"/>
        <end position="127"/>
    </location>
</feature>